<feature type="compositionally biased region" description="Basic and acidic residues" evidence="1">
    <location>
        <begin position="134"/>
        <end position="148"/>
    </location>
</feature>
<feature type="region of interest" description="Disordered" evidence="1">
    <location>
        <begin position="1"/>
        <end position="164"/>
    </location>
</feature>
<reference evidence="2 3" key="1">
    <citation type="journal article" date="2016" name="Sci. Rep.">
        <title>The Dendrobium catenatum Lindl. genome sequence provides insights into polysaccharide synthase, floral development and adaptive evolution.</title>
        <authorList>
            <person name="Zhang G.Q."/>
            <person name="Xu Q."/>
            <person name="Bian C."/>
            <person name="Tsai W.C."/>
            <person name="Yeh C.M."/>
            <person name="Liu K.W."/>
            <person name="Yoshida K."/>
            <person name="Zhang L.S."/>
            <person name="Chang S.B."/>
            <person name="Chen F."/>
            <person name="Shi Y."/>
            <person name="Su Y.Y."/>
            <person name="Zhang Y.Q."/>
            <person name="Chen L.J."/>
            <person name="Yin Y."/>
            <person name="Lin M."/>
            <person name="Huang H."/>
            <person name="Deng H."/>
            <person name="Wang Z.W."/>
            <person name="Zhu S.L."/>
            <person name="Zhao X."/>
            <person name="Deng C."/>
            <person name="Niu S.C."/>
            <person name="Huang J."/>
            <person name="Wang M."/>
            <person name="Liu G.H."/>
            <person name="Yang H.J."/>
            <person name="Xiao X.J."/>
            <person name="Hsiao Y.Y."/>
            <person name="Wu W.L."/>
            <person name="Chen Y.Y."/>
            <person name="Mitsuda N."/>
            <person name="Ohme-Takagi M."/>
            <person name="Luo Y.B."/>
            <person name="Van de Peer Y."/>
            <person name="Liu Z.J."/>
        </authorList>
    </citation>
    <scope>NUCLEOTIDE SEQUENCE [LARGE SCALE GENOMIC DNA]</scope>
    <source>
        <tissue evidence="2">The whole plant</tissue>
    </source>
</reference>
<dbReference type="Proteomes" id="UP000233837">
    <property type="component" value="Unassembled WGS sequence"/>
</dbReference>
<proteinExistence type="predicted"/>
<sequence>MILDRRRRKRSPDLTVYTGTGLDGVEAPIGTPDPRGRPKTSRLPRPSVSRGTFEHHLRLSSPKPTDEGVDDGRRASRSDARNYQARSTLDAPDARRSRHEKQRSTLLLRALASRSNSKEQPSCCFRRLERRTRRNEGQPKEGCADPKQAKSCSASRSPACDLKA</sequence>
<organism evidence="2 3">
    <name type="scientific">Dendrobium catenatum</name>
    <dbReference type="NCBI Taxonomy" id="906689"/>
    <lineage>
        <taxon>Eukaryota</taxon>
        <taxon>Viridiplantae</taxon>
        <taxon>Streptophyta</taxon>
        <taxon>Embryophyta</taxon>
        <taxon>Tracheophyta</taxon>
        <taxon>Spermatophyta</taxon>
        <taxon>Magnoliopsida</taxon>
        <taxon>Liliopsida</taxon>
        <taxon>Asparagales</taxon>
        <taxon>Orchidaceae</taxon>
        <taxon>Epidendroideae</taxon>
        <taxon>Malaxideae</taxon>
        <taxon>Dendrobiinae</taxon>
        <taxon>Dendrobium</taxon>
    </lineage>
</organism>
<dbReference type="EMBL" id="KZ501954">
    <property type="protein sequence ID" value="PKU85947.1"/>
    <property type="molecule type" value="Genomic_DNA"/>
</dbReference>
<keyword evidence="3" id="KW-1185">Reference proteome</keyword>
<name>A0A2I0XDE6_9ASPA</name>
<feature type="compositionally biased region" description="Basic and acidic residues" evidence="1">
    <location>
        <begin position="64"/>
        <end position="80"/>
    </location>
</feature>
<evidence type="ECO:0000256" key="1">
    <source>
        <dbReference type="SAM" id="MobiDB-lite"/>
    </source>
</evidence>
<accession>A0A2I0XDE6</accession>
<feature type="compositionally biased region" description="Low complexity" evidence="1">
    <location>
        <begin position="106"/>
        <end position="115"/>
    </location>
</feature>
<reference evidence="2 3" key="2">
    <citation type="journal article" date="2017" name="Nature">
        <title>The Apostasia genome and the evolution of orchids.</title>
        <authorList>
            <person name="Zhang G.Q."/>
            <person name="Liu K.W."/>
            <person name="Li Z."/>
            <person name="Lohaus R."/>
            <person name="Hsiao Y.Y."/>
            <person name="Niu S.C."/>
            <person name="Wang J.Y."/>
            <person name="Lin Y.C."/>
            <person name="Xu Q."/>
            <person name="Chen L.J."/>
            <person name="Yoshida K."/>
            <person name="Fujiwara S."/>
            <person name="Wang Z.W."/>
            <person name="Zhang Y.Q."/>
            <person name="Mitsuda N."/>
            <person name="Wang M."/>
            <person name="Liu G.H."/>
            <person name="Pecoraro L."/>
            <person name="Huang H.X."/>
            <person name="Xiao X.J."/>
            <person name="Lin M."/>
            <person name="Wu X.Y."/>
            <person name="Wu W.L."/>
            <person name="Chen Y.Y."/>
            <person name="Chang S.B."/>
            <person name="Sakamoto S."/>
            <person name="Ohme-Takagi M."/>
            <person name="Yagi M."/>
            <person name="Zeng S.J."/>
            <person name="Shen C.Y."/>
            <person name="Yeh C.M."/>
            <person name="Luo Y.B."/>
            <person name="Tsai W.C."/>
            <person name="Van de Peer Y."/>
            <person name="Liu Z.J."/>
        </authorList>
    </citation>
    <scope>NUCLEOTIDE SEQUENCE [LARGE SCALE GENOMIC DNA]</scope>
    <source>
        <tissue evidence="2">The whole plant</tissue>
    </source>
</reference>
<evidence type="ECO:0000313" key="3">
    <source>
        <dbReference type="Proteomes" id="UP000233837"/>
    </source>
</evidence>
<dbReference type="AlphaFoldDB" id="A0A2I0XDE6"/>
<evidence type="ECO:0000313" key="2">
    <source>
        <dbReference type="EMBL" id="PKU85947.1"/>
    </source>
</evidence>
<protein>
    <submittedName>
        <fullName evidence="2">Uncharacterized protein</fullName>
    </submittedName>
</protein>
<feature type="compositionally biased region" description="Basic residues" evidence="1">
    <location>
        <begin position="1"/>
        <end position="10"/>
    </location>
</feature>
<gene>
    <name evidence="2" type="ORF">MA16_Dca001778</name>
</gene>